<gene>
    <name evidence="2" type="ORF">HMPREF1057_00593</name>
</gene>
<protein>
    <recommendedName>
        <fullName evidence="4">Phage holin family protein</fullName>
    </recommendedName>
</protein>
<dbReference type="RefSeq" id="WP_007759413.1">
    <property type="nucleotide sequence ID" value="NZ_AKBZ01000001.1"/>
</dbReference>
<proteinExistence type="predicted"/>
<keyword evidence="1" id="KW-0812">Transmembrane</keyword>
<sequence length="159" mass="18353">MKGLDELFVVAWMLFGILLTPLFFIAFDFWAGTRKAKQRGEPLMSDKYKRTVDKIARYYNALLALVVVDCMQMAGIWYLDNYYDYRIPIFPFITLLGAFGVAAIEVKSIYEKAEEKERREMKQVAALAAEIAKHKANPEDIAKAVVDYMNNGFMKEEKK</sequence>
<dbReference type="AlphaFoldDB" id="K5DFL8"/>
<evidence type="ECO:0000313" key="3">
    <source>
        <dbReference type="Proteomes" id="UP000007995"/>
    </source>
</evidence>
<reference evidence="2 3" key="1">
    <citation type="submission" date="2012-02" db="EMBL/GenBank/DDBJ databases">
        <title>The Genome Sequence of Bacteroides finegoldii CL09T03C10.</title>
        <authorList>
            <consortium name="The Broad Institute Genome Sequencing Platform"/>
            <person name="Earl A."/>
            <person name="Ward D."/>
            <person name="Feldgarden M."/>
            <person name="Gevers D."/>
            <person name="Zitomersky N.L."/>
            <person name="Coyne M.J."/>
            <person name="Comstock L.E."/>
            <person name="Young S.K."/>
            <person name="Zeng Q."/>
            <person name="Gargeya S."/>
            <person name="Fitzgerald M."/>
            <person name="Haas B."/>
            <person name="Abouelleil A."/>
            <person name="Alvarado L."/>
            <person name="Arachchi H.M."/>
            <person name="Berlin A."/>
            <person name="Chapman S.B."/>
            <person name="Gearin G."/>
            <person name="Goldberg J."/>
            <person name="Griggs A."/>
            <person name="Gujja S."/>
            <person name="Hansen M."/>
            <person name="Heiman D."/>
            <person name="Howarth C."/>
            <person name="Larimer J."/>
            <person name="Lui A."/>
            <person name="MacDonald P.J.P."/>
            <person name="McCowen C."/>
            <person name="Montmayeur A."/>
            <person name="Murphy C."/>
            <person name="Neiman D."/>
            <person name="Pearson M."/>
            <person name="Priest M."/>
            <person name="Roberts A."/>
            <person name="Saif S."/>
            <person name="Shea T."/>
            <person name="Sisk P."/>
            <person name="Stolte C."/>
            <person name="Sykes S."/>
            <person name="Wortman J."/>
            <person name="Nusbaum C."/>
            <person name="Birren B."/>
        </authorList>
    </citation>
    <scope>NUCLEOTIDE SEQUENCE [LARGE SCALE GENOMIC DNA]</scope>
    <source>
        <strain evidence="2 3">CL09T03C10</strain>
    </source>
</reference>
<keyword evidence="1" id="KW-1133">Transmembrane helix</keyword>
<feature type="transmembrane region" description="Helical" evidence="1">
    <location>
        <begin position="85"/>
        <end position="106"/>
    </location>
</feature>
<evidence type="ECO:0008006" key="4">
    <source>
        <dbReference type="Google" id="ProtNLM"/>
    </source>
</evidence>
<feature type="transmembrane region" description="Helical" evidence="1">
    <location>
        <begin position="12"/>
        <end position="31"/>
    </location>
</feature>
<organism evidence="2 3">
    <name type="scientific">Bacteroides finegoldii CL09T03C10</name>
    <dbReference type="NCBI Taxonomy" id="997888"/>
    <lineage>
        <taxon>Bacteria</taxon>
        <taxon>Pseudomonadati</taxon>
        <taxon>Bacteroidota</taxon>
        <taxon>Bacteroidia</taxon>
        <taxon>Bacteroidales</taxon>
        <taxon>Bacteroidaceae</taxon>
        <taxon>Bacteroides</taxon>
    </lineage>
</organism>
<comment type="caution">
    <text evidence="2">The sequence shown here is derived from an EMBL/GenBank/DDBJ whole genome shotgun (WGS) entry which is preliminary data.</text>
</comment>
<dbReference type="Proteomes" id="UP000007995">
    <property type="component" value="Unassembled WGS sequence"/>
</dbReference>
<name>K5DFL8_9BACE</name>
<dbReference type="EMBL" id="AGXW01000002">
    <property type="protein sequence ID" value="EKJ91758.1"/>
    <property type="molecule type" value="Genomic_DNA"/>
</dbReference>
<feature type="transmembrane region" description="Helical" evidence="1">
    <location>
        <begin position="58"/>
        <end position="79"/>
    </location>
</feature>
<dbReference type="OrthoDB" id="1148930at2"/>
<dbReference type="HOGENOM" id="CLU_140840_0_0_10"/>
<keyword evidence="1" id="KW-0472">Membrane</keyword>
<evidence type="ECO:0000256" key="1">
    <source>
        <dbReference type="SAM" id="Phobius"/>
    </source>
</evidence>
<accession>K5DFL8</accession>
<evidence type="ECO:0000313" key="2">
    <source>
        <dbReference type="EMBL" id="EKJ91758.1"/>
    </source>
</evidence>